<dbReference type="PROSITE" id="PS00552">
    <property type="entry name" value="HTH_MERR_1"/>
    <property type="match status" value="1"/>
</dbReference>
<dbReference type="InterPro" id="IPR009061">
    <property type="entry name" value="DNA-bd_dom_put_sf"/>
</dbReference>
<evidence type="ECO:0000256" key="2">
    <source>
        <dbReference type="SAM" id="Coils"/>
    </source>
</evidence>
<keyword evidence="5" id="KW-1185">Reference proteome</keyword>
<name>A0ABP7AJ22_9ACTN</name>
<dbReference type="InterPro" id="IPR047057">
    <property type="entry name" value="MerR_fam"/>
</dbReference>
<feature type="domain" description="HTH merR-type" evidence="3">
    <location>
        <begin position="1"/>
        <end position="69"/>
    </location>
</feature>
<keyword evidence="2" id="KW-0175">Coiled coil</keyword>
<dbReference type="SUPFAM" id="SSF46955">
    <property type="entry name" value="Putative DNA-binding domain"/>
    <property type="match status" value="1"/>
</dbReference>
<gene>
    <name evidence="4" type="ORF">GCM10022223_59780</name>
</gene>
<dbReference type="Gene3D" id="1.10.1660.10">
    <property type="match status" value="1"/>
</dbReference>
<dbReference type="EMBL" id="BAAAZO010000012">
    <property type="protein sequence ID" value="GAA3633486.1"/>
    <property type="molecule type" value="Genomic_DNA"/>
</dbReference>
<dbReference type="PROSITE" id="PS50937">
    <property type="entry name" value="HTH_MERR_2"/>
    <property type="match status" value="1"/>
</dbReference>
<dbReference type="Proteomes" id="UP001501074">
    <property type="component" value="Unassembled WGS sequence"/>
</dbReference>
<evidence type="ECO:0000259" key="3">
    <source>
        <dbReference type="PROSITE" id="PS50937"/>
    </source>
</evidence>
<feature type="coiled-coil region" evidence="2">
    <location>
        <begin position="80"/>
        <end position="107"/>
    </location>
</feature>
<comment type="caution">
    <text evidence="4">The sequence shown here is derived from an EMBL/GenBank/DDBJ whole genome shotgun (WGS) entry which is preliminary data.</text>
</comment>
<dbReference type="Pfam" id="PF13411">
    <property type="entry name" value="MerR_1"/>
    <property type="match status" value="1"/>
</dbReference>
<dbReference type="RefSeq" id="WP_231485657.1">
    <property type="nucleotide sequence ID" value="NZ_BAAAZO010000012.1"/>
</dbReference>
<evidence type="ECO:0000313" key="5">
    <source>
        <dbReference type="Proteomes" id="UP001501074"/>
    </source>
</evidence>
<dbReference type="PANTHER" id="PTHR30204:SF97">
    <property type="entry name" value="MERR FAMILY REGULATORY PROTEIN"/>
    <property type="match status" value="1"/>
</dbReference>
<dbReference type="PANTHER" id="PTHR30204">
    <property type="entry name" value="REDOX-CYCLING DRUG-SENSING TRANSCRIPTIONAL ACTIVATOR SOXR"/>
    <property type="match status" value="1"/>
</dbReference>
<dbReference type="InterPro" id="IPR000551">
    <property type="entry name" value="MerR-type_HTH_dom"/>
</dbReference>
<evidence type="ECO:0000256" key="1">
    <source>
        <dbReference type="ARBA" id="ARBA00023125"/>
    </source>
</evidence>
<protein>
    <submittedName>
        <fullName evidence="4">MerR family transcriptional regulator</fullName>
    </submittedName>
</protein>
<proteinExistence type="predicted"/>
<reference evidence="5" key="1">
    <citation type="journal article" date="2019" name="Int. J. Syst. Evol. Microbiol.">
        <title>The Global Catalogue of Microorganisms (GCM) 10K type strain sequencing project: providing services to taxonomists for standard genome sequencing and annotation.</title>
        <authorList>
            <consortium name="The Broad Institute Genomics Platform"/>
            <consortium name="The Broad Institute Genome Sequencing Center for Infectious Disease"/>
            <person name="Wu L."/>
            <person name="Ma J."/>
        </authorList>
    </citation>
    <scope>NUCLEOTIDE SEQUENCE [LARGE SCALE GENOMIC DNA]</scope>
    <source>
        <strain evidence="5">JCM 16902</strain>
    </source>
</reference>
<sequence length="130" mass="14239">MFRIGDLAAQAGVSTRALRYYEEKGLLAAVRSTSGQRYYPESATERVRTIQHLYSAGLFSQGVATLLPCVDAQETSPEALAVLRTERERIDQQIRDLTATRNRLDEVIVIATVPGHCAAAPEVAPHATSR</sequence>
<dbReference type="SMART" id="SM00422">
    <property type="entry name" value="HTH_MERR"/>
    <property type="match status" value="1"/>
</dbReference>
<organism evidence="4 5">
    <name type="scientific">Kineosporia mesophila</name>
    <dbReference type="NCBI Taxonomy" id="566012"/>
    <lineage>
        <taxon>Bacteria</taxon>
        <taxon>Bacillati</taxon>
        <taxon>Actinomycetota</taxon>
        <taxon>Actinomycetes</taxon>
        <taxon>Kineosporiales</taxon>
        <taxon>Kineosporiaceae</taxon>
        <taxon>Kineosporia</taxon>
    </lineage>
</organism>
<accession>A0ABP7AJ22</accession>
<dbReference type="CDD" id="cd01282">
    <property type="entry name" value="HTH_MerR-like_sg3"/>
    <property type="match status" value="1"/>
</dbReference>
<keyword evidence="1" id="KW-0238">DNA-binding</keyword>
<evidence type="ECO:0000313" key="4">
    <source>
        <dbReference type="EMBL" id="GAA3633486.1"/>
    </source>
</evidence>
<dbReference type="PRINTS" id="PR00040">
    <property type="entry name" value="HTHMERR"/>
</dbReference>